<proteinExistence type="predicted"/>
<accession>A0ABS8WY98</accession>
<reference evidence="1 2" key="1">
    <citation type="journal article" date="2021" name="BMC Genomics">
        <title>Datura genome reveals duplications of psychoactive alkaloid biosynthetic genes and high mutation rate following tissue culture.</title>
        <authorList>
            <person name="Rajewski A."/>
            <person name="Carter-House D."/>
            <person name="Stajich J."/>
            <person name="Litt A."/>
        </authorList>
    </citation>
    <scope>NUCLEOTIDE SEQUENCE [LARGE SCALE GENOMIC DNA]</scope>
    <source>
        <strain evidence="1">AR-01</strain>
    </source>
</reference>
<gene>
    <name evidence="1" type="ORF">HAX54_007183</name>
</gene>
<name>A0ABS8WY98_DATST</name>
<feature type="non-terminal residue" evidence="1">
    <location>
        <position position="79"/>
    </location>
</feature>
<organism evidence="1 2">
    <name type="scientific">Datura stramonium</name>
    <name type="common">Jimsonweed</name>
    <name type="synonym">Common thornapple</name>
    <dbReference type="NCBI Taxonomy" id="4076"/>
    <lineage>
        <taxon>Eukaryota</taxon>
        <taxon>Viridiplantae</taxon>
        <taxon>Streptophyta</taxon>
        <taxon>Embryophyta</taxon>
        <taxon>Tracheophyta</taxon>
        <taxon>Spermatophyta</taxon>
        <taxon>Magnoliopsida</taxon>
        <taxon>eudicotyledons</taxon>
        <taxon>Gunneridae</taxon>
        <taxon>Pentapetalae</taxon>
        <taxon>asterids</taxon>
        <taxon>lamiids</taxon>
        <taxon>Solanales</taxon>
        <taxon>Solanaceae</taxon>
        <taxon>Solanoideae</taxon>
        <taxon>Datureae</taxon>
        <taxon>Datura</taxon>
    </lineage>
</organism>
<keyword evidence="2" id="KW-1185">Reference proteome</keyword>
<dbReference type="EMBL" id="JACEIK010013688">
    <property type="protein sequence ID" value="MCE3216624.1"/>
    <property type="molecule type" value="Genomic_DNA"/>
</dbReference>
<protein>
    <submittedName>
        <fullName evidence="1">Uncharacterized protein</fullName>
    </submittedName>
</protein>
<feature type="non-terminal residue" evidence="1">
    <location>
        <position position="1"/>
    </location>
</feature>
<comment type="caution">
    <text evidence="1">The sequence shown here is derived from an EMBL/GenBank/DDBJ whole genome shotgun (WGS) entry which is preliminary data.</text>
</comment>
<dbReference type="Proteomes" id="UP000823775">
    <property type="component" value="Unassembled WGS sequence"/>
</dbReference>
<sequence>PREAVVGWLYKLREAPAVSAIQGVRSSNSNGILPGARCPALQRVSMCEAAPLPCVMTLVKRHYDAAMGYATRHYVSAME</sequence>
<evidence type="ECO:0000313" key="2">
    <source>
        <dbReference type="Proteomes" id="UP000823775"/>
    </source>
</evidence>
<evidence type="ECO:0000313" key="1">
    <source>
        <dbReference type="EMBL" id="MCE3216624.1"/>
    </source>
</evidence>